<dbReference type="AlphaFoldDB" id="A0A1Q9LE47"/>
<reference evidence="1 2" key="1">
    <citation type="submission" date="2016-10" db="EMBL/GenBank/DDBJ databases">
        <title>The Draft Genome Sequence of Actinokineospora bangkokensis 44EHWT reveals the biosynthetic pathway of antifungal compounds Thailandins with unusual extender unit butylmalonyl-CoA.</title>
        <authorList>
            <person name="Greule A."/>
            <person name="Intra B."/>
            <person name="Flemming S."/>
            <person name="Rommel M.G."/>
            <person name="Panbangred W."/>
            <person name="Bechthold A."/>
        </authorList>
    </citation>
    <scope>NUCLEOTIDE SEQUENCE [LARGE SCALE GENOMIC DNA]</scope>
    <source>
        <strain evidence="1 2">44EHW</strain>
    </source>
</reference>
<dbReference type="STRING" id="1193682.BJP25_02345"/>
<sequence>MAATTAVLAGCAAPSDPEVTFYADGHAAAAGPNLRFDLAQGREYRDPDALVSLRVRPDKPVQISVPAEVSDGVWAVAFSYLDAQGQRVDGASKAFYPSDNQHAFTLTLPPGSQKLLLASVQKVEFVNGIEPLVTTYWNMETPPE</sequence>
<gene>
    <name evidence="1" type="ORF">BJP25_02345</name>
</gene>
<evidence type="ECO:0000313" key="2">
    <source>
        <dbReference type="Proteomes" id="UP000186040"/>
    </source>
</evidence>
<accession>A0A1Q9LE47</accession>
<proteinExistence type="predicted"/>
<dbReference type="InterPro" id="IPR024495">
    <property type="entry name" value="DUF2771"/>
</dbReference>
<organism evidence="1 2">
    <name type="scientific">Actinokineospora bangkokensis</name>
    <dbReference type="NCBI Taxonomy" id="1193682"/>
    <lineage>
        <taxon>Bacteria</taxon>
        <taxon>Bacillati</taxon>
        <taxon>Actinomycetota</taxon>
        <taxon>Actinomycetes</taxon>
        <taxon>Pseudonocardiales</taxon>
        <taxon>Pseudonocardiaceae</taxon>
        <taxon>Actinokineospora</taxon>
    </lineage>
</organism>
<comment type="caution">
    <text evidence="1">The sequence shown here is derived from an EMBL/GenBank/DDBJ whole genome shotgun (WGS) entry which is preliminary data.</text>
</comment>
<dbReference type="Proteomes" id="UP000186040">
    <property type="component" value="Unassembled WGS sequence"/>
</dbReference>
<evidence type="ECO:0000313" key="1">
    <source>
        <dbReference type="EMBL" id="OLR90282.1"/>
    </source>
</evidence>
<dbReference type="Pfam" id="PF10969">
    <property type="entry name" value="DUF2771"/>
    <property type="match status" value="1"/>
</dbReference>
<keyword evidence="2" id="KW-1185">Reference proteome</keyword>
<name>A0A1Q9LE47_9PSEU</name>
<evidence type="ECO:0008006" key="3">
    <source>
        <dbReference type="Google" id="ProtNLM"/>
    </source>
</evidence>
<dbReference type="EMBL" id="MKQR01000028">
    <property type="protein sequence ID" value="OLR90282.1"/>
    <property type="molecule type" value="Genomic_DNA"/>
</dbReference>
<protein>
    <recommendedName>
        <fullName evidence="3">DUF2771 domain-containing protein</fullName>
    </recommendedName>
</protein>